<dbReference type="Pfam" id="PF00743">
    <property type="entry name" value="FMO-like"/>
    <property type="match status" value="1"/>
</dbReference>
<keyword evidence="8" id="KW-1185">Reference proteome</keyword>
<evidence type="ECO:0000256" key="4">
    <source>
        <dbReference type="ARBA" id="ARBA00022827"/>
    </source>
</evidence>
<dbReference type="AlphaFoldDB" id="A0A9P7RZL2"/>
<dbReference type="PANTHER" id="PTHR43098">
    <property type="entry name" value="L-ORNITHINE N(5)-MONOOXYGENASE-RELATED"/>
    <property type="match status" value="1"/>
</dbReference>
<organism evidence="7 8">
    <name type="scientific">Marasmius oreades</name>
    <name type="common">fairy-ring Marasmius</name>
    <dbReference type="NCBI Taxonomy" id="181124"/>
    <lineage>
        <taxon>Eukaryota</taxon>
        <taxon>Fungi</taxon>
        <taxon>Dikarya</taxon>
        <taxon>Basidiomycota</taxon>
        <taxon>Agaricomycotina</taxon>
        <taxon>Agaricomycetes</taxon>
        <taxon>Agaricomycetidae</taxon>
        <taxon>Agaricales</taxon>
        <taxon>Marasmiineae</taxon>
        <taxon>Marasmiaceae</taxon>
        <taxon>Marasmius</taxon>
    </lineage>
</organism>
<evidence type="ECO:0000256" key="2">
    <source>
        <dbReference type="ARBA" id="ARBA00010139"/>
    </source>
</evidence>
<reference evidence="7" key="1">
    <citation type="journal article" date="2021" name="Genome Biol. Evol.">
        <title>The assembled and annotated genome of the fairy-ring fungus Marasmius oreades.</title>
        <authorList>
            <person name="Hiltunen M."/>
            <person name="Ament-Velasquez S.L."/>
            <person name="Johannesson H."/>
        </authorList>
    </citation>
    <scope>NUCLEOTIDE SEQUENCE</scope>
    <source>
        <strain evidence="7">03SP1</strain>
    </source>
</reference>
<dbReference type="EMBL" id="CM032185">
    <property type="protein sequence ID" value="KAG7092724.1"/>
    <property type="molecule type" value="Genomic_DNA"/>
</dbReference>
<dbReference type="KEGG" id="more:E1B28_009053"/>
<dbReference type="GO" id="GO:0050661">
    <property type="term" value="F:NADP binding"/>
    <property type="evidence" value="ECO:0007669"/>
    <property type="project" value="InterPro"/>
</dbReference>
<gene>
    <name evidence="7" type="ORF">E1B28_009053</name>
</gene>
<dbReference type="RefSeq" id="XP_043009194.1">
    <property type="nucleotide sequence ID" value="XM_043153909.1"/>
</dbReference>
<keyword evidence="5" id="KW-0521">NADP</keyword>
<evidence type="ECO:0000313" key="8">
    <source>
        <dbReference type="Proteomes" id="UP001049176"/>
    </source>
</evidence>
<dbReference type="Proteomes" id="UP001049176">
    <property type="component" value="Chromosome 5"/>
</dbReference>
<keyword evidence="4" id="KW-0274">FAD</keyword>
<dbReference type="SUPFAM" id="SSF51905">
    <property type="entry name" value="FAD/NAD(P)-binding domain"/>
    <property type="match status" value="1"/>
</dbReference>
<dbReference type="PRINTS" id="PR00411">
    <property type="entry name" value="PNDRDTASEI"/>
</dbReference>
<keyword evidence="3" id="KW-0285">Flavoprotein</keyword>
<comment type="similarity">
    <text evidence="2">Belongs to the FAD-binding monooxygenase family.</text>
</comment>
<dbReference type="Gene3D" id="3.50.50.60">
    <property type="entry name" value="FAD/NAD(P)-binding domain"/>
    <property type="match status" value="3"/>
</dbReference>
<dbReference type="GeneID" id="66078129"/>
<dbReference type="PANTHER" id="PTHR43098:SF2">
    <property type="entry name" value="FAD-BINDING MONOOXYGENASE AUSB-RELATED"/>
    <property type="match status" value="1"/>
</dbReference>
<name>A0A9P7RZL2_9AGAR</name>
<dbReference type="GO" id="GO:0050660">
    <property type="term" value="F:flavin adenine dinucleotide binding"/>
    <property type="evidence" value="ECO:0007669"/>
    <property type="project" value="InterPro"/>
</dbReference>
<evidence type="ECO:0000256" key="1">
    <source>
        <dbReference type="ARBA" id="ARBA00001974"/>
    </source>
</evidence>
<comment type="caution">
    <text evidence="7">The sequence shown here is derived from an EMBL/GenBank/DDBJ whole genome shotgun (WGS) entry which is preliminary data.</text>
</comment>
<evidence type="ECO:0008006" key="9">
    <source>
        <dbReference type="Google" id="ProtNLM"/>
    </source>
</evidence>
<dbReference type="InterPro" id="IPR020946">
    <property type="entry name" value="Flavin_mOase-like"/>
</dbReference>
<dbReference type="GO" id="GO:0004499">
    <property type="term" value="F:N,N-dimethylaniline monooxygenase activity"/>
    <property type="evidence" value="ECO:0007669"/>
    <property type="project" value="InterPro"/>
</dbReference>
<accession>A0A9P7RZL2</accession>
<keyword evidence="6" id="KW-0560">Oxidoreductase</keyword>
<evidence type="ECO:0000256" key="5">
    <source>
        <dbReference type="ARBA" id="ARBA00022857"/>
    </source>
</evidence>
<protein>
    <recommendedName>
        <fullName evidence="9">FAD/NAD(P)-binding domain-containing protein</fullName>
    </recommendedName>
</protein>
<dbReference type="Pfam" id="PF13450">
    <property type="entry name" value="NAD_binding_8"/>
    <property type="match status" value="1"/>
</dbReference>
<comment type="cofactor">
    <cofactor evidence="1">
        <name>FAD</name>
        <dbReference type="ChEBI" id="CHEBI:57692"/>
    </cofactor>
</comment>
<sequence>MVTISPEEQFQKYAIEAAKRKREDGMDQFQDLHLADNERLRHLVDDPFADHPALDKLSPPLTSGDRVKFLIVGAGMGGILNAIRLVQAGFSADQIRIIEVAGGIGGTWYWNRYPGLHCDVEAYIYLPMLEEMGYVPPQKYESAIGIRSYLISMVKKYGLEDKVMFRTQLDGLQWDDSIQAWKADMRTGRGENGQEKSILWVNAEFVFLSVGLFPRPQVPKVPGLAGFEGPMFHTSRWDYSITGGSSEEPYTVMDKLKGKRVGIIGTGASAIQAVPELAKYAQELYIFQRTPSQVNARGQRDTDPTEWKERIAPRPGWQKERMENFADHVSANLPDEHEDLVADGWSGLKAFCSIVGSGRFGLITPDKAPGHIATMLERDAPHTAGVRKRVAEIVEDKETAEKLTPWYPTWCKRPTFNDFYLQTFNKSHVHLVDTDGKGVEKITPRAVVANGKEYPIDILILSTGYRSPGVGAGNPAAKVGLEVVGRDGRSLSNKWASQGPTTLHGCCTNGFPNMFWSGPGQAGVTANFAHCLNELSKHVAYIIGVAHERAGGKQKGGVIIEPTIDAEEQWSMLCMQGAAYFGSIATCTPGYITLEGDVLKANPQELMKRARGSTWYRGMVPFVRELETWRDEGNMRGIEIRVT</sequence>
<dbReference type="InterPro" id="IPR036188">
    <property type="entry name" value="FAD/NAD-bd_sf"/>
</dbReference>
<dbReference type="OrthoDB" id="66881at2759"/>
<dbReference type="InterPro" id="IPR050775">
    <property type="entry name" value="FAD-binding_Monooxygenases"/>
</dbReference>
<evidence type="ECO:0000256" key="3">
    <source>
        <dbReference type="ARBA" id="ARBA00022630"/>
    </source>
</evidence>
<evidence type="ECO:0000313" key="7">
    <source>
        <dbReference type="EMBL" id="KAG7092724.1"/>
    </source>
</evidence>
<evidence type="ECO:0000256" key="6">
    <source>
        <dbReference type="ARBA" id="ARBA00023002"/>
    </source>
</evidence>
<proteinExistence type="inferred from homology"/>